<evidence type="ECO:0000256" key="1">
    <source>
        <dbReference type="SAM" id="MobiDB-lite"/>
    </source>
</evidence>
<dbReference type="AlphaFoldDB" id="A0A2U3JW00"/>
<feature type="compositionally biased region" description="Polar residues" evidence="1">
    <location>
        <begin position="63"/>
        <end position="78"/>
    </location>
</feature>
<evidence type="ECO:0000313" key="3">
    <source>
        <dbReference type="Proteomes" id="UP000238701"/>
    </source>
</evidence>
<accession>A0A2U3JW00</accession>
<feature type="region of interest" description="Disordered" evidence="1">
    <location>
        <begin position="63"/>
        <end position="93"/>
    </location>
</feature>
<evidence type="ECO:0000313" key="2">
    <source>
        <dbReference type="EMBL" id="SPF31596.1"/>
    </source>
</evidence>
<proteinExistence type="predicted"/>
<reference evidence="3" key="1">
    <citation type="submission" date="2018-02" db="EMBL/GenBank/DDBJ databases">
        <authorList>
            <person name="Hausmann B."/>
        </authorList>
    </citation>
    <scope>NUCLEOTIDE SEQUENCE [LARGE SCALE GENOMIC DNA]</scope>
    <source>
        <strain evidence="3">Peat soil MAG SbA1</strain>
    </source>
</reference>
<sequence>MFSRGSQQMRQSDGNKTEKTLAAARLSQGRLTDEEECGRTLECPANPTLASLARIRSSVLLKTASSAGVPTGPRSSSLPPKPATLQYSGDDDR</sequence>
<name>A0A2U3JW00_9BACT</name>
<gene>
    <name evidence="2" type="ORF">SBA1_100052</name>
</gene>
<dbReference type="EMBL" id="OMOD01000002">
    <property type="protein sequence ID" value="SPF31596.1"/>
    <property type="molecule type" value="Genomic_DNA"/>
</dbReference>
<organism evidence="2 3">
    <name type="scientific">Candidatus Sulfotelmatobacter kueseliae</name>
    <dbReference type="NCBI Taxonomy" id="2042962"/>
    <lineage>
        <taxon>Bacteria</taxon>
        <taxon>Pseudomonadati</taxon>
        <taxon>Acidobacteriota</taxon>
        <taxon>Terriglobia</taxon>
        <taxon>Terriglobales</taxon>
        <taxon>Candidatus Korobacteraceae</taxon>
        <taxon>Candidatus Sulfotelmatobacter</taxon>
    </lineage>
</organism>
<dbReference type="Proteomes" id="UP000238701">
    <property type="component" value="Unassembled WGS sequence"/>
</dbReference>
<protein>
    <submittedName>
        <fullName evidence="2">Uncharacterized protein</fullName>
    </submittedName>
</protein>